<feature type="region of interest" description="Disordered" evidence="1">
    <location>
        <begin position="1"/>
        <end position="36"/>
    </location>
</feature>
<keyword evidence="2" id="KW-1133">Transmembrane helix</keyword>
<feature type="compositionally biased region" description="Basic and acidic residues" evidence="1">
    <location>
        <begin position="218"/>
        <end position="229"/>
    </location>
</feature>
<feature type="domain" description="Alpha-(1-&gt;3)-arabinofuranosyltransferase N-terminal GT-C" evidence="3">
    <location>
        <begin position="63"/>
        <end position="804"/>
    </location>
</feature>
<feature type="region of interest" description="Disordered" evidence="1">
    <location>
        <begin position="738"/>
        <end position="757"/>
    </location>
</feature>
<feature type="transmembrane region" description="Helical" evidence="2">
    <location>
        <begin position="1211"/>
        <end position="1229"/>
    </location>
</feature>
<feature type="transmembrane region" description="Helical" evidence="2">
    <location>
        <begin position="386"/>
        <end position="404"/>
    </location>
</feature>
<keyword evidence="5" id="KW-1185">Reference proteome</keyword>
<feature type="region of interest" description="Disordered" evidence="1">
    <location>
        <begin position="1358"/>
        <end position="1416"/>
    </location>
</feature>
<feature type="region of interest" description="Disordered" evidence="1">
    <location>
        <begin position="1233"/>
        <end position="1253"/>
    </location>
</feature>
<feature type="transmembrane region" description="Helical" evidence="2">
    <location>
        <begin position="285"/>
        <end position="304"/>
    </location>
</feature>
<reference evidence="4" key="1">
    <citation type="submission" date="2020-12" db="EMBL/GenBank/DDBJ databases">
        <title>Genomic characterization of non-nitrogen-fixing Frankia strains.</title>
        <authorList>
            <person name="Carlos-Shanley C."/>
            <person name="Guerra T."/>
            <person name="Hahn D."/>
        </authorList>
    </citation>
    <scope>NUCLEOTIDE SEQUENCE</scope>
    <source>
        <strain evidence="4">CN6</strain>
    </source>
</reference>
<feature type="compositionally biased region" description="Low complexity" evidence="1">
    <location>
        <begin position="743"/>
        <end position="756"/>
    </location>
</feature>
<name>A0A937RLQ6_9ACTN</name>
<keyword evidence="2" id="KW-0472">Membrane</keyword>
<feature type="transmembrane region" description="Helical" evidence="2">
    <location>
        <begin position="1258"/>
        <end position="1283"/>
    </location>
</feature>
<feature type="transmembrane region" description="Helical" evidence="2">
    <location>
        <begin position="486"/>
        <end position="508"/>
    </location>
</feature>
<dbReference type="Gene3D" id="2.60.120.260">
    <property type="entry name" value="Galactose-binding domain-like"/>
    <property type="match status" value="1"/>
</dbReference>
<dbReference type="EMBL" id="JAEACQ010000262">
    <property type="protein sequence ID" value="MBL7631210.1"/>
    <property type="molecule type" value="Genomic_DNA"/>
</dbReference>
<evidence type="ECO:0000259" key="3">
    <source>
        <dbReference type="Pfam" id="PF11847"/>
    </source>
</evidence>
<evidence type="ECO:0000256" key="2">
    <source>
        <dbReference type="SAM" id="Phobius"/>
    </source>
</evidence>
<feature type="transmembrane region" description="Helical" evidence="2">
    <location>
        <begin position="166"/>
        <end position="198"/>
    </location>
</feature>
<gene>
    <name evidence="4" type="ORF">I7412_29430</name>
</gene>
<dbReference type="InterPro" id="IPR021798">
    <property type="entry name" value="AftD_N"/>
</dbReference>
<keyword evidence="2" id="KW-0812">Transmembrane</keyword>
<feature type="transmembrane region" description="Helical" evidence="2">
    <location>
        <begin position="434"/>
        <end position="451"/>
    </location>
</feature>
<feature type="region of interest" description="Disordered" evidence="1">
    <location>
        <begin position="213"/>
        <end position="234"/>
    </location>
</feature>
<feature type="transmembrane region" description="Helical" evidence="2">
    <location>
        <begin position="247"/>
        <end position="273"/>
    </location>
</feature>
<feature type="transmembrane region" description="Helical" evidence="2">
    <location>
        <begin position="1295"/>
        <end position="1315"/>
    </location>
</feature>
<dbReference type="GO" id="GO:0016740">
    <property type="term" value="F:transferase activity"/>
    <property type="evidence" value="ECO:0007669"/>
    <property type="project" value="InterPro"/>
</dbReference>
<sequence length="1416" mass="149893">METTIRIRRSGPVASVRRRPGTGYPMAEPTHTDPALGERARRDADGYRRTPRWPLFAIAAGFVVLYLSQSPGKLTADTKLDVPLAPLQFLGRATHLWNSSSDFGFLPNQYVGYLFPMGPFFLVGKVLHLPPWITQRLWMAFLLTVAAWGVVRLADAMRVGRPWTRVVGGLGYALSPIFLTKIGSASVALTGAAMLPWITLPLVLALRPGGGAGGDTDDAARREPGDRARRAGAAPLSPRRAAALSGFAVFCAGGVNASVTLCVLLCPGMLLLLAGWSRRAWALRVWWVISIILATAWWLLALLAQNRYGLNFLPYTETAEATTAATSVAEALRGTADWMAYLRAPNPWLPAATASVNEAVPVVGSAVMAGIGLWGLARRDLPGRRFLLLSLAVGVIAVCAAYPGQPTSPLAGSVRALLADQLAFLRNVYKFQPVAHLPLALGMAHALSVPLDRGRVWRSPIAQRSQPSAAEPAPAEKPSPRVPRDVGWLIPIPVVVAMLTAAALVTAMTPTLAGRSFQSGSFTKVPDYWHEAADWLAEEPASGRTLLLPGIPFAEYEWGRSLDEPLAWLASTPWASRALVPLGQVGMTRWMDGIEQALARGSAPGLAAALARAGVGQVLVRNDIDDKDWDIPPSTEQVHRALESSGLRQVATFGPSMPERPSARQRLLPETARPRGTVPALEVWAVPDGASTVTAYPADTAVVVSGGAEATVQLAAQGVLGADRAVILASDLDGLPESPLRPSASSGSASDASAAGPVVERPLASEIVEPTTAWMVTDTFKRRDYDFGVVHRGQSYLLGPDENTGRSGEPPHQWADGDPVDHQTVAGYSDGVKVSASSYGSPLVASADVGPYAAVDGLSHTYWNVASDPKLGSVGGWIQVDTAQPVTVPYIDVQLLAEGRWRPKVRTIRVTTAAGTALTDVRADESIQRLAVPPGPSSWYRLTFERVIEQEDNDFSAGIREIAIPGVPIQRYAQAPADAAGLFTTPGQGQVIYSFERDRVDITEPFGGSEEQTLTRRFDVPRPMRLTVTGTMQAVPSGDESSAASDAPFAIPCGEGPALLVDGTRYDLRVEGTQADVAAALPLRTTVCAPDGTISLDAGPHLLTIEHAGEALLVSSLTLVETDAAASGSTARSTSVTSWSPERRVVSIAAGGRAFLAVRENANESWTASLDGAPLRAVRLDGWQQGWIVPAGEAGSIVIENKPGHEYRRNLVVGGLLVLVLLALALVPARSRRRRSGEPDDHPRLPGPRRPSSTRARLAGTVVGCLVATVAVFLVAGPVALAVPVLTVVGLRLPWLLPWTGLLAMTAAGIGVALGPDAVPGSGEGPFSWPVQAAGALAFAAALANLVAPAPPVSEAESEAEVEFPELVGGGPRGSDPEETMLIAQSRRPRRDFGSTAPPAEDEPDAVTERPPSRYR</sequence>
<feature type="compositionally biased region" description="Basic and acidic residues" evidence="1">
    <location>
        <begin position="1407"/>
        <end position="1416"/>
    </location>
</feature>
<evidence type="ECO:0000256" key="1">
    <source>
        <dbReference type="SAM" id="MobiDB-lite"/>
    </source>
</evidence>
<feature type="transmembrane region" description="Helical" evidence="2">
    <location>
        <begin position="51"/>
        <end position="68"/>
    </location>
</feature>
<comment type="caution">
    <text evidence="4">The sequence shown here is derived from an EMBL/GenBank/DDBJ whole genome shotgun (WGS) entry which is preliminary data.</text>
</comment>
<organism evidence="4 5">
    <name type="scientific">Frankia nepalensis</name>
    <dbReference type="NCBI Taxonomy" id="1836974"/>
    <lineage>
        <taxon>Bacteria</taxon>
        <taxon>Bacillati</taxon>
        <taxon>Actinomycetota</taxon>
        <taxon>Actinomycetes</taxon>
        <taxon>Frankiales</taxon>
        <taxon>Frankiaceae</taxon>
        <taxon>Frankia</taxon>
    </lineage>
</organism>
<dbReference type="Pfam" id="PF11847">
    <property type="entry name" value="GT-C_AftD"/>
    <property type="match status" value="1"/>
</dbReference>
<evidence type="ECO:0000313" key="4">
    <source>
        <dbReference type="EMBL" id="MBL7631210.1"/>
    </source>
</evidence>
<accession>A0A937RLQ6</accession>
<dbReference type="Proteomes" id="UP000604475">
    <property type="component" value="Unassembled WGS sequence"/>
</dbReference>
<feature type="transmembrane region" description="Helical" evidence="2">
    <location>
        <begin position="137"/>
        <end position="154"/>
    </location>
</feature>
<protein>
    <submittedName>
        <fullName evidence="4">DUF3367 domain-containing protein</fullName>
    </submittedName>
</protein>
<proteinExistence type="predicted"/>
<evidence type="ECO:0000313" key="5">
    <source>
        <dbReference type="Proteomes" id="UP000604475"/>
    </source>
</evidence>
<feature type="transmembrane region" description="Helical" evidence="2">
    <location>
        <begin position="359"/>
        <end position="377"/>
    </location>
</feature>